<protein>
    <submittedName>
        <fullName evidence="2">CoA transferase</fullName>
    </submittedName>
</protein>
<dbReference type="GO" id="GO:0016740">
    <property type="term" value="F:transferase activity"/>
    <property type="evidence" value="ECO:0007669"/>
    <property type="project" value="UniProtKB-KW"/>
</dbReference>
<name>A0ABS5ESH8_9PROT</name>
<gene>
    <name evidence="2" type="ORF">GXW71_02695</name>
</gene>
<dbReference type="InterPro" id="IPR023606">
    <property type="entry name" value="CoA-Trfase_III_dom_1_sf"/>
</dbReference>
<evidence type="ECO:0000313" key="2">
    <source>
        <dbReference type="EMBL" id="MBR0663256.1"/>
    </source>
</evidence>
<dbReference type="Proteomes" id="UP001196870">
    <property type="component" value="Unassembled WGS sequence"/>
</dbReference>
<dbReference type="PANTHER" id="PTHR48228:SF6">
    <property type="entry name" value="L-CARNITINE COA-TRANSFERASE"/>
    <property type="match status" value="1"/>
</dbReference>
<reference evidence="3" key="1">
    <citation type="journal article" date="2021" name="Syst. Appl. Microbiol.">
        <title>Roseomonas hellenica sp. nov., isolated from roots of wild-growing Alkanna tinctoria.</title>
        <authorList>
            <person name="Rat A."/>
            <person name="Naranjo H.D."/>
            <person name="Lebbe L."/>
            <person name="Cnockaert M."/>
            <person name="Krigas N."/>
            <person name="Grigoriadou K."/>
            <person name="Maloupa E."/>
            <person name="Willems A."/>
        </authorList>
    </citation>
    <scope>NUCLEOTIDE SEQUENCE [LARGE SCALE GENOMIC DNA]</scope>
    <source>
        <strain evidence="3">LMG 31523</strain>
    </source>
</reference>
<organism evidence="2 3">
    <name type="scientific">Plastoroseomonas hellenica</name>
    <dbReference type="NCBI Taxonomy" id="2687306"/>
    <lineage>
        <taxon>Bacteria</taxon>
        <taxon>Pseudomonadati</taxon>
        <taxon>Pseudomonadota</taxon>
        <taxon>Alphaproteobacteria</taxon>
        <taxon>Acetobacterales</taxon>
        <taxon>Acetobacteraceae</taxon>
        <taxon>Plastoroseomonas</taxon>
    </lineage>
</organism>
<dbReference type="Pfam" id="PF02515">
    <property type="entry name" value="CoA_transf_3"/>
    <property type="match status" value="1"/>
</dbReference>
<dbReference type="InterPro" id="IPR044855">
    <property type="entry name" value="CoA-Trfase_III_dom3_sf"/>
</dbReference>
<dbReference type="PANTHER" id="PTHR48228">
    <property type="entry name" value="SUCCINYL-COA--D-CITRAMALATE COA-TRANSFERASE"/>
    <property type="match status" value="1"/>
</dbReference>
<keyword evidence="1 2" id="KW-0808">Transferase</keyword>
<dbReference type="InterPro" id="IPR003673">
    <property type="entry name" value="CoA-Trfase_fam_III"/>
</dbReference>
<dbReference type="Gene3D" id="3.40.50.10540">
    <property type="entry name" value="Crotonobetainyl-coa:carnitine coa-transferase, domain 1"/>
    <property type="match status" value="1"/>
</dbReference>
<dbReference type="EMBL" id="JAAGBB010000002">
    <property type="protein sequence ID" value="MBR0663256.1"/>
    <property type="molecule type" value="Genomic_DNA"/>
</dbReference>
<evidence type="ECO:0000256" key="1">
    <source>
        <dbReference type="ARBA" id="ARBA00022679"/>
    </source>
</evidence>
<dbReference type="Gene3D" id="3.30.1540.10">
    <property type="entry name" value="formyl-coa transferase, domain 3"/>
    <property type="match status" value="1"/>
</dbReference>
<sequence length="402" mass="41954">MGEQSSLPGPLDGVRVLDLSRLVCGNMLTMLLGDFGADVWKVEEPGPGDPLRAWRGGGVSAHWKVYGRNKRSIALDLRAPGGRAVLERLVACADVLVEGFRPGTLERWDLAPALLLERHPRLVILRISGFGQTGAYRHRAGYGSLVEGMSGLASRTGFPDRPPLLPSFPVADMAAGMMGAFSAVAALRVAEASGRGQVVDLALLEPMVAMFGADSVIQALTGELRGRTGSRGGSAAPRNTYRAGDGGWLTISAPMQSMTEKLFDAIGRPELKTDPRFVTNAARIAHVEELDTIIGDWVGQRSVAEGWAALDAAGVTAAPIYDAAQLAADPHVVSRGVFATLPDAEVGEVVVPAVAPRLSATPGALRRAAPAIGEHNEAILAEAGYDAPAIAALLASGVVARG</sequence>
<keyword evidence="3" id="KW-1185">Reference proteome</keyword>
<dbReference type="InterPro" id="IPR050509">
    <property type="entry name" value="CoA-transferase_III"/>
</dbReference>
<dbReference type="SUPFAM" id="SSF89796">
    <property type="entry name" value="CoA-transferase family III (CaiB/BaiF)"/>
    <property type="match status" value="1"/>
</dbReference>
<proteinExistence type="predicted"/>
<accession>A0ABS5ESH8</accession>
<evidence type="ECO:0000313" key="3">
    <source>
        <dbReference type="Proteomes" id="UP001196870"/>
    </source>
</evidence>
<dbReference type="RefSeq" id="WP_211850841.1">
    <property type="nucleotide sequence ID" value="NZ_JAAGBB010000002.1"/>
</dbReference>
<comment type="caution">
    <text evidence="2">The sequence shown here is derived from an EMBL/GenBank/DDBJ whole genome shotgun (WGS) entry which is preliminary data.</text>
</comment>